<evidence type="ECO:0000313" key="3">
    <source>
        <dbReference type="Proteomes" id="UP000051202"/>
    </source>
</evidence>
<protein>
    <submittedName>
        <fullName evidence="2">Uncharacterized protein</fullName>
    </submittedName>
</protein>
<proteinExistence type="predicted"/>
<dbReference type="AlphaFoldDB" id="A0A0T6DR83"/>
<gene>
    <name evidence="2" type="ORF">AS194_09340</name>
</gene>
<feature type="compositionally biased region" description="Basic residues" evidence="1">
    <location>
        <begin position="1"/>
        <end position="10"/>
    </location>
</feature>
<dbReference type="Proteomes" id="UP000051202">
    <property type="component" value="Unassembled WGS sequence"/>
</dbReference>
<reference evidence="2 3" key="1">
    <citation type="submission" date="2015-11" db="EMBL/GenBank/DDBJ databases">
        <title>Permanent draft genome of Psychrobacter piscatorii LQ58.</title>
        <authorList>
            <person name="Zhou M."/>
            <person name="Dong B."/>
            <person name="Liu Q."/>
        </authorList>
    </citation>
    <scope>NUCLEOTIDE SEQUENCE [LARGE SCALE GENOMIC DNA]</scope>
    <source>
        <strain evidence="2 3">LQ58</strain>
    </source>
</reference>
<feature type="region of interest" description="Disordered" evidence="1">
    <location>
        <begin position="1"/>
        <end position="34"/>
    </location>
</feature>
<comment type="caution">
    <text evidence="2">The sequence shown here is derived from an EMBL/GenBank/DDBJ whole genome shotgun (WGS) entry which is preliminary data.</text>
</comment>
<evidence type="ECO:0000313" key="2">
    <source>
        <dbReference type="EMBL" id="KRU22184.1"/>
    </source>
</evidence>
<dbReference type="EMBL" id="LNDJ01000076">
    <property type="protein sequence ID" value="KRU22184.1"/>
    <property type="molecule type" value="Genomic_DNA"/>
</dbReference>
<keyword evidence="3" id="KW-1185">Reference proteome</keyword>
<evidence type="ECO:0000256" key="1">
    <source>
        <dbReference type="SAM" id="MobiDB-lite"/>
    </source>
</evidence>
<sequence>MSLKQTLKKAKQIERQLENQTEAGAQHSLGAMKPRNYLALDPLLRKGGLHEKEDIDIVRKKRRRETKQQLRKTDWLSE</sequence>
<name>A0A0T6DR83_9GAMM</name>
<accession>A0A0T6DR83</accession>
<dbReference type="RefSeq" id="WP_058025032.1">
    <property type="nucleotide sequence ID" value="NZ_LNDJ01000076.1"/>
</dbReference>
<organism evidence="2 3">
    <name type="scientific">Psychrobacter piscatorii</name>
    <dbReference type="NCBI Taxonomy" id="554343"/>
    <lineage>
        <taxon>Bacteria</taxon>
        <taxon>Pseudomonadati</taxon>
        <taxon>Pseudomonadota</taxon>
        <taxon>Gammaproteobacteria</taxon>
        <taxon>Moraxellales</taxon>
        <taxon>Moraxellaceae</taxon>
        <taxon>Psychrobacter</taxon>
    </lineage>
</organism>